<comment type="caution">
    <text evidence="1">The sequence shown here is derived from an EMBL/GenBank/DDBJ whole genome shotgun (WGS) entry which is preliminary data.</text>
</comment>
<reference evidence="1" key="1">
    <citation type="submission" date="2021-06" db="EMBL/GenBank/DDBJ databases">
        <authorList>
            <person name="Kallberg Y."/>
            <person name="Tangrot J."/>
            <person name="Rosling A."/>
        </authorList>
    </citation>
    <scope>NUCLEOTIDE SEQUENCE</scope>
    <source>
        <strain evidence="1">CL356</strain>
    </source>
</reference>
<name>A0ACA9M799_9GLOM</name>
<sequence>MSVSSHSVCEEVVFYPLLEKHLPSGKEVADHSRKEHLQVKEDLVKLDKMNVTDEGYNELVEKTMKELQSHIKEEETSIFPKFKEAVAANVLNEAGEKFVSTRKMAPTHPHPGAPDKPPAETAAGMTALPLDKARDLTRDFVDTGRES</sequence>
<dbReference type="Proteomes" id="UP000789525">
    <property type="component" value="Unassembled WGS sequence"/>
</dbReference>
<accession>A0ACA9M799</accession>
<gene>
    <name evidence="1" type="ORF">ACOLOM_LOCUS5658</name>
</gene>
<evidence type="ECO:0000313" key="2">
    <source>
        <dbReference type="Proteomes" id="UP000789525"/>
    </source>
</evidence>
<organism evidence="1 2">
    <name type="scientific">Acaulospora colombiana</name>
    <dbReference type="NCBI Taxonomy" id="27376"/>
    <lineage>
        <taxon>Eukaryota</taxon>
        <taxon>Fungi</taxon>
        <taxon>Fungi incertae sedis</taxon>
        <taxon>Mucoromycota</taxon>
        <taxon>Glomeromycotina</taxon>
        <taxon>Glomeromycetes</taxon>
        <taxon>Diversisporales</taxon>
        <taxon>Acaulosporaceae</taxon>
        <taxon>Acaulospora</taxon>
    </lineage>
</organism>
<proteinExistence type="predicted"/>
<dbReference type="EMBL" id="CAJVPT010010688">
    <property type="protein sequence ID" value="CAG8572631.1"/>
    <property type="molecule type" value="Genomic_DNA"/>
</dbReference>
<keyword evidence="2" id="KW-1185">Reference proteome</keyword>
<evidence type="ECO:0000313" key="1">
    <source>
        <dbReference type="EMBL" id="CAG8572631.1"/>
    </source>
</evidence>
<protein>
    <submittedName>
        <fullName evidence="1">12779_t:CDS:1</fullName>
    </submittedName>
</protein>